<evidence type="ECO:0000313" key="6">
    <source>
        <dbReference type="Proteomes" id="UP001597460"/>
    </source>
</evidence>
<protein>
    <recommendedName>
        <fullName evidence="3">Pyridine nucleotide-disulfide oxidoreductase domain-containing protein 2</fullName>
    </recommendedName>
</protein>
<sequence>MKKYDAIIIGSGHNGLVTACYLAKNGYQVLVLERDTTIGGAVRTETMFQSEENPNGFRMDVGSSVHIMIHQTGIIEELELEKYGLEYIDMDPIMSYPVPTGKGVIHFWKDVDRTLESISKVAPEDVKNYQEFIEFWGKINKSVLKAFMTKPSAGNIFAEMTKAQIRDGSMFKKGEQQSGLQKILSSYGKVVDDAFDSPYMKAAILWFAAQSGPLPDHSATGDFAGWQSMLHESGAKHPKGGSGMLTQAMKNMIEAHGGKVIADHPISKILIENGIAIGVQTEHGEEFRAKTIVSNAHVQTTMMKMVGREHLDDSMFTKVENINVGNGFGMVIRCAVDELPQYTAAPDDPDIHNGIQLLAPSVQYMNNAIGDYTKKLSPEKPAVLCMTFSKIDPDVAKDGKHTLFAWAQWHPYELANGLKWDDIREREAQKIYDVVVDYAPNMKDKLIDWYIQSPLDIERKHGLLKGNVMHVEMSFDQMFMFRPIPEMSQYETPIKNLYLASASCHPGGGVFGAAGYNAAQVILKNNKKRIFSFS</sequence>
<dbReference type="Pfam" id="PF01593">
    <property type="entry name" value="Amino_oxidase"/>
    <property type="match status" value="1"/>
</dbReference>
<dbReference type="InterPro" id="IPR036188">
    <property type="entry name" value="FAD/NAD-bd_sf"/>
</dbReference>
<dbReference type="EMBL" id="JBHULI010000024">
    <property type="protein sequence ID" value="MFD2532070.1"/>
    <property type="molecule type" value="Genomic_DNA"/>
</dbReference>
<feature type="domain" description="Amine oxidase" evidence="4">
    <location>
        <begin position="15"/>
        <end position="300"/>
    </location>
</feature>
<comment type="caution">
    <text evidence="5">The sequence shown here is derived from an EMBL/GenBank/DDBJ whole genome shotgun (WGS) entry which is preliminary data.</text>
</comment>
<keyword evidence="6" id="KW-1185">Reference proteome</keyword>
<reference evidence="6" key="1">
    <citation type="journal article" date="2019" name="Int. J. Syst. Evol. Microbiol.">
        <title>The Global Catalogue of Microorganisms (GCM) 10K type strain sequencing project: providing services to taxonomists for standard genome sequencing and annotation.</title>
        <authorList>
            <consortium name="The Broad Institute Genomics Platform"/>
            <consortium name="The Broad Institute Genome Sequencing Center for Infectious Disease"/>
            <person name="Wu L."/>
            <person name="Ma J."/>
        </authorList>
    </citation>
    <scope>NUCLEOTIDE SEQUENCE [LARGE SCALE GENOMIC DNA]</scope>
    <source>
        <strain evidence="6">KCTC 52042</strain>
    </source>
</reference>
<dbReference type="Proteomes" id="UP001597460">
    <property type="component" value="Unassembled WGS sequence"/>
</dbReference>
<dbReference type="Gene3D" id="3.50.50.60">
    <property type="entry name" value="FAD/NAD(P)-binding domain"/>
    <property type="match status" value="2"/>
</dbReference>
<comment type="subunit">
    <text evidence="2">Interacts with COX5B; this interaction may contribute to localize PYROXD2 to the inner face of the inner mitochondrial membrane.</text>
</comment>
<evidence type="ECO:0000256" key="3">
    <source>
        <dbReference type="ARBA" id="ARBA00040298"/>
    </source>
</evidence>
<dbReference type="PANTHER" id="PTHR10668">
    <property type="entry name" value="PHYTOENE DEHYDROGENASE"/>
    <property type="match status" value="1"/>
</dbReference>
<dbReference type="PANTHER" id="PTHR10668:SF103">
    <property type="entry name" value="PYRIDINE NUCLEOTIDE-DISULFIDE OXIDOREDUCTASE DOMAIN-CONTAINING PROTEIN 2"/>
    <property type="match status" value="1"/>
</dbReference>
<organism evidence="5 6">
    <name type="scientific">Gracilimonas halophila</name>
    <dbReference type="NCBI Taxonomy" id="1834464"/>
    <lineage>
        <taxon>Bacteria</taxon>
        <taxon>Pseudomonadati</taxon>
        <taxon>Balneolota</taxon>
        <taxon>Balneolia</taxon>
        <taxon>Balneolales</taxon>
        <taxon>Balneolaceae</taxon>
        <taxon>Gracilimonas</taxon>
    </lineage>
</organism>
<dbReference type="PROSITE" id="PS51257">
    <property type="entry name" value="PROKAR_LIPOPROTEIN"/>
    <property type="match status" value="1"/>
</dbReference>
<evidence type="ECO:0000313" key="5">
    <source>
        <dbReference type="EMBL" id="MFD2532070.1"/>
    </source>
</evidence>
<gene>
    <name evidence="5" type="ORF">ACFSVN_06405</name>
</gene>
<name>A0ABW5JI85_9BACT</name>
<dbReference type="SUPFAM" id="SSF51905">
    <property type="entry name" value="FAD/NAD(P)-binding domain"/>
    <property type="match status" value="1"/>
</dbReference>
<dbReference type="InterPro" id="IPR002937">
    <property type="entry name" value="Amino_oxidase"/>
</dbReference>
<dbReference type="RefSeq" id="WP_390300182.1">
    <property type="nucleotide sequence ID" value="NZ_JBHULI010000024.1"/>
</dbReference>
<evidence type="ECO:0000259" key="4">
    <source>
        <dbReference type="Pfam" id="PF01593"/>
    </source>
</evidence>
<comment type="function">
    <text evidence="1">Probable oxidoreductase that may play a role as regulator of mitochondrial function.</text>
</comment>
<evidence type="ECO:0000256" key="2">
    <source>
        <dbReference type="ARBA" id="ARBA00038825"/>
    </source>
</evidence>
<evidence type="ECO:0000256" key="1">
    <source>
        <dbReference type="ARBA" id="ARBA00037217"/>
    </source>
</evidence>
<proteinExistence type="predicted"/>
<accession>A0ABW5JI85</accession>